<dbReference type="InterPro" id="IPR000008">
    <property type="entry name" value="C2_dom"/>
</dbReference>
<dbReference type="AlphaFoldDB" id="A0A5J4ZRY7"/>
<dbReference type="SUPFAM" id="SSF49562">
    <property type="entry name" value="C2 domain (Calcium/lipid-binding domain, CaLB)"/>
    <property type="match status" value="1"/>
</dbReference>
<dbReference type="CDD" id="cd04051">
    <property type="entry name" value="C2_SRC2_like"/>
    <property type="match status" value="1"/>
</dbReference>
<organism evidence="2 3">
    <name type="scientific">Nyssa sinensis</name>
    <dbReference type="NCBI Taxonomy" id="561372"/>
    <lineage>
        <taxon>Eukaryota</taxon>
        <taxon>Viridiplantae</taxon>
        <taxon>Streptophyta</taxon>
        <taxon>Embryophyta</taxon>
        <taxon>Tracheophyta</taxon>
        <taxon>Spermatophyta</taxon>
        <taxon>Magnoliopsida</taxon>
        <taxon>eudicotyledons</taxon>
        <taxon>Gunneridae</taxon>
        <taxon>Pentapetalae</taxon>
        <taxon>asterids</taxon>
        <taxon>Cornales</taxon>
        <taxon>Nyssaceae</taxon>
        <taxon>Nyssa</taxon>
    </lineage>
</organism>
<dbReference type="PANTHER" id="PTHR32246:SF17">
    <property type="entry name" value="BON1-ASSOCIATED PROTEIN 2"/>
    <property type="match status" value="1"/>
</dbReference>
<evidence type="ECO:0000259" key="1">
    <source>
        <dbReference type="Pfam" id="PF00168"/>
    </source>
</evidence>
<dbReference type="Proteomes" id="UP000325577">
    <property type="component" value="Linkage Group LG6"/>
</dbReference>
<protein>
    <recommendedName>
        <fullName evidence="1">C2 domain-containing protein</fullName>
    </recommendedName>
</protein>
<dbReference type="PANTHER" id="PTHR32246">
    <property type="entry name" value="INGRESSION PROTEIN FIC1"/>
    <property type="match status" value="1"/>
</dbReference>
<dbReference type="OrthoDB" id="884464at2759"/>
<proteinExistence type="predicted"/>
<dbReference type="InterPro" id="IPR035892">
    <property type="entry name" value="C2_domain_sf"/>
</dbReference>
<dbReference type="GO" id="GO:0006952">
    <property type="term" value="P:defense response"/>
    <property type="evidence" value="ECO:0007669"/>
    <property type="project" value="InterPro"/>
</dbReference>
<accession>A0A5J4ZRY7</accession>
<dbReference type="Gene3D" id="2.60.40.150">
    <property type="entry name" value="C2 domain"/>
    <property type="match status" value="1"/>
</dbReference>
<feature type="domain" description="C2" evidence="1">
    <location>
        <begin position="14"/>
        <end position="73"/>
    </location>
</feature>
<name>A0A5J4ZRY7_9ASTE</name>
<evidence type="ECO:0000313" key="2">
    <source>
        <dbReference type="EMBL" id="KAA8520594.1"/>
    </source>
</evidence>
<sequence length="188" mass="20201">MLSLSSGPTLVTARMTKVDTEGGSHPEWNEKLVVDMPVHAHSVTVEVQCKTNSGNKVIGAARIPVSDFVGGYTPENYLHFLSYRLRDDRGERNGIINLSVRVKMPEHATCAASYAGSYSQPWSMVPGHQVSGAVVTGVPVCCGGQLGSFLDLLINKKIKDIRSTSGLVVKYFSATAQTPDQFPAAACF</sequence>
<gene>
    <name evidence="2" type="ORF">F0562_014850</name>
</gene>
<reference evidence="2 3" key="1">
    <citation type="submission" date="2019-09" db="EMBL/GenBank/DDBJ databases">
        <title>A chromosome-level genome assembly of the Chinese tupelo Nyssa sinensis.</title>
        <authorList>
            <person name="Yang X."/>
            <person name="Kang M."/>
            <person name="Yang Y."/>
            <person name="Xiong H."/>
            <person name="Wang M."/>
            <person name="Zhang Z."/>
            <person name="Wang Z."/>
            <person name="Wu H."/>
            <person name="Ma T."/>
            <person name="Liu J."/>
            <person name="Xi Z."/>
        </authorList>
    </citation>
    <scope>NUCLEOTIDE SEQUENCE [LARGE SCALE GENOMIC DNA]</scope>
    <source>
        <strain evidence="2">J267</strain>
        <tissue evidence="2">Leaf</tissue>
    </source>
</reference>
<keyword evidence="3" id="KW-1185">Reference proteome</keyword>
<dbReference type="InterPro" id="IPR044750">
    <property type="entry name" value="C2_SRC2/BAP"/>
</dbReference>
<dbReference type="EMBL" id="CM018049">
    <property type="protein sequence ID" value="KAA8520594.1"/>
    <property type="molecule type" value="Genomic_DNA"/>
</dbReference>
<evidence type="ECO:0000313" key="3">
    <source>
        <dbReference type="Proteomes" id="UP000325577"/>
    </source>
</evidence>
<dbReference type="Pfam" id="PF00168">
    <property type="entry name" value="C2"/>
    <property type="match status" value="1"/>
</dbReference>